<dbReference type="CDD" id="cd05013">
    <property type="entry name" value="SIS_RpiR"/>
    <property type="match status" value="1"/>
</dbReference>
<dbReference type="PROSITE" id="PS51464">
    <property type="entry name" value="SIS"/>
    <property type="match status" value="1"/>
</dbReference>
<keyword evidence="3" id="KW-0804">Transcription</keyword>
<evidence type="ECO:0000313" key="8">
    <source>
        <dbReference type="Proteomes" id="UP000025245"/>
    </source>
</evidence>
<dbReference type="AlphaFoldDB" id="A0A3L8GCV0"/>
<dbReference type="STRING" id="1346.BMF34_09310"/>
<evidence type="ECO:0000256" key="2">
    <source>
        <dbReference type="ARBA" id="ARBA00023125"/>
    </source>
</evidence>
<gene>
    <name evidence="7" type="ORF">DIY07_09385</name>
    <name evidence="6" type="ORF">DQ08_09330</name>
</gene>
<dbReference type="InterPro" id="IPR047640">
    <property type="entry name" value="RpiR-like"/>
</dbReference>
<evidence type="ECO:0000313" key="9">
    <source>
        <dbReference type="Proteomes" id="UP000269148"/>
    </source>
</evidence>
<dbReference type="Gene3D" id="1.10.10.10">
    <property type="entry name" value="Winged helix-like DNA-binding domain superfamily/Winged helix DNA-binding domain"/>
    <property type="match status" value="1"/>
</dbReference>
<dbReference type="KEGG" id="siq:DQ08_09330"/>
<evidence type="ECO:0000256" key="1">
    <source>
        <dbReference type="ARBA" id="ARBA00023015"/>
    </source>
</evidence>
<dbReference type="KEGG" id="sio:DW64_09310"/>
<keyword evidence="1" id="KW-0805">Transcription regulation</keyword>
<dbReference type="Proteomes" id="UP000269148">
    <property type="component" value="Unassembled WGS sequence"/>
</dbReference>
<dbReference type="KEGG" id="siz:SI82_09295"/>
<keyword evidence="2" id="KW-0238">DNA-binding</keyword>
<dbReference type="EMBL" id="CP007586">
    <property type="protein sequence ID" value="AHY16629.1"/>
    <property type="molecule type" value="Genomic_DNA"/>
</dbReference>
<accession>A0A3L8GCV0</accession>
<reference evidence="7 9" key="2">
    <citation type="submission" date="2018-06" db="EMBL/GenBank/DDBJ databases">
        <title>Mutators as drivers of adaptation in pathogenic bacteria and a risk factor for host jumps and vaccine escape.</title>
        <authorList>
            <person name="Barnes A.C."/>
            <person name="Silayeva O."/>
        </authorList>
    </citation>
    <scope>NUCLEOTIDE SEQUENCE [LARGE SCALE GENOMIC DNA]</scope>
    <source>
        <strain evidence="7 9">QMA0445</strain>
    </source>
</reference>
<proteinExistence type="predicted"/>
<name>A0A3L8GCV0_STRIN</name>
<dbReference type="InterPro" id="IPR046348">
    <property type="entry name" value="SIS_dom_sf"/>
</dbReference>
<dbReference type="GO" id="GO:0003700">
    <property type="term" value="F:DNA-binding transcription factor activity"/>
    <property type="evidence" value="ECO:0007669"/>
    <property type="project" value="InterPro"/>
</dbReference>
<organism evidence="7 9">
    <name type="scientific">Streptococcus iniae</name>
    <name type="common">Streptococcus shiloi</name>
    <dbReference type="NCBI Taxonomy" id="1346"/>
    <lineage>
        <taxon>Bacteria</taxon>
        <taxon>Bacillati</taxon>
        <taxon>Bacillota</taxon>
        <taxon>Bacilli</taxon>
        <taxon>Lactobacillales</taxon>
        <taxon>Streptococcaceae</taxon>
        <taxon>Streptococcus</taxon>
    </lineage>
</organism>
<dbReference type="OrthoDB" id="370421at2"/>
<dbReference type="InterPro" id="IPR036388">
    <property type="entry name" value="WH-like_DNA-bd_sf"/>
</dbReference>
<dbReference type="Gene3D" id="3.40.50.10490">
    <property type="entry name" value="Glucose-6-phosphate isomerase like protein, domain 1"/>
    <property type="match status" value="1"/>
</dbReference>
<dbReference type="InterPro" id="IPR035472">
    <property type="entry name" value="RpiR-like_SIS"/>
</dbReference>
<evidence type="ECO:0000256" key="3">
    <source>
        <dbReference type="ARBA" id="ARBA00023163"/>
    </source>
</evidence>
<dbReference type="Pfam" id="PF01418">
    <property type="entry name" value="HTH_6"/>
    <property type="match status" value="1"/>
</dbReference>
<protein>
    <submittedName>
        <fullName evidence="6 7">RpiR family transcriptional regulator</fullName>
    </submittedName>
</protein>
<dbReference type="PROSITE" id="PS51071">
    <property type="entry name" value="HTH_RPIR"/>
    <property type="match status" value="1"/>
</dbReference>
<keyword evidence="8" id="KW-1185">Reference proteome</keyword>
<dbReference type="SMR" id="A0A3L8GCV0"/>
<evidence type="ECO:0000313" key="6">
    <source>
        <dbReference type="EMBL" id="AHY16629.1"/>
    </source>
</evidence>
<evidence type="ECO:0000259" key="4">
    <source>
        <dbReference type="PROSITE" id="PS51071"/>
    </source>
</evidence>
<dbReference type="GO" id="GO:0097367">
    <property type="term" value="F:carbohydrate derivative binding"/>
    <property type="evidence" value="ECO:0007669"/>
    <property type="project" value="InterPro"/>
</dbReference>
<dbReference type="GO" id="GO:1901135">
    <property type="term" value="P:carbohydrate derivative metabolic process"/>
    <property type="evidence" value="ECO:0007669"/>
    <property type="project" value="InterPro"/>
</dbReference>
<dbReference type="Proteomes" id="UP000025245">
    <property type="component" value="Chromosome"/>
</dbReference>
<dbReference type="PANTHER" id="PTHR30514:SF1">
    <property type="entry name" value="HTH-TYPE TRANSCRIPTIONAL REGULATOR HEXR-RELATED"/>
    <property type="match status" value="1"/>
</dbReference>
<dbReference type="InterPro" id="IPR009057">
    <property type="entry name" value="Homeodomain-like_sf"/>
</dbReference>
<feature type="domain" description="HTH rpiR-type" evidence="4">
    <location>
        <begin position="1"/>
        <end position="77"/>
    </location>
</feature>
<dbReference type="RefSeq" id="WP_003100216.1">
    <property type="nucleotide sequence ID" value="NZ_CP010783.1"/>
</dbReference>
<evidence type="ECO:0000259" key="5">
    <source>
        <dbReference type="PROSITE" id="PS51464"/>
    </source>
</evidence>
<dbReference type="SUPFAM" id="SSF53697">
    <property type="entry name" value="SIS domain"/>
    <property type="match status" value="1"/>
</dbReference>
<evidence type="ECO:0000313" key="7">
    <source>
        <dbReference type="EMBL" id="RLU54960.1"/>
    </source>
</evidence>
<dbReference type="InterPro" id="IPR000281">
    <property type="entry name" value="HTH_RpiR"/>
</dbReference>
<dbReference type="GO" id="GO:0003677">
    <property type="term" value="F:DNA binding"/>
    <property type="evidence" value="ECO:0007669"/>
    <property type="project" value="UniProtKB-KW"/>
</dbReference>
<dbReference type="Pfam" id="PF01380">
    <property type="entry name" value="SIS"/>
    <property type="match status" value="1"/>
</dbReference>
<sequence>MDWVKRTDNCYKKLTEQDLAIITYLEKHQQELAEMTSQDLADACFVSRSSISRLLKKLEIDSFAELKFLLAQKESKAPVNQTDFSRVLSRYHRYIDQIFEKQDLHQLVKLLTTTNRLYVYGTGNAQKMEVESLRHLFTSVGKEVIVFFDQGEYDYIKVNVTSQDLVLLLSYKGESKEAINILKDLQYHSAKTMVMTQSSNNSMAKLADYQLYVPTESIRTPTKRTYEISTTFYFIIDQLFYDYCLAMEQKK</sequence>
<reference evidence="6 8" key="1">
    <citation type="journal article" date="2014" name="Genome Announc.">
        <title>Complete Genome Sequence of a Virulent Strain, Streptococcus iniae ISET0901, Isolated from Diseased Tilapia.</title>
        <authorList>
            <person name="Pridgeon J.W."/>
            <person name="Zhang D."/>
            <person name="Zhang L."/>
        </authorList>
    </citation>
    <scope>NUCLEOTIDE SEQUENCE [LARGE SCALE GENOMIC DNA]</scope>
    <source>
        <strain evidence="6 8">ISET0901</strain>
    </source>
</reference>
<dbReference type="GeneID" id="35765907"/>
<dbReference type="InterPro" id="IPR001347">
    <property type="entry name" value="SIS_dom"/>
</dbReference>
<dbReference type="EMBL" id="QLQD01000081">
    <property type="protein sequence ID" value="RLU54960.1"/>
    <property type="molecule type" value="Genomic_DNA"/>
</dbReference>
<dbReference type="PANTHER" id="PTHR30514">
    <property type="entry name" value="GLUCOKINASE"/>
    <property type="match status" value="1"/>
</dbReference>
<feature type="domain" description="SIS" evidence="5">
    <location>
        <begin position="107"/>
        <end position="249"/>
    </location>
</feature>
<dbReference type="SUPFAM" id="SSF46689">
    <property type="entry name" value="Homeodomain-like"/>
    <property type="match status" value="1"/>
</dbReference>